<comment type="caution">
    <text evidence="3">The sequence shown here is derived from an EMBL/GenBank/DDBJ whole genome shotgun (WGS) entry which is preliminary data.</text>
</comment>
<dbReference type="InterPro" id="IPR036047">
    <property type="entry name" value="F-box-like_dom_sf"/>
</dbReference>
<dbReference type="EMBL" id="JACBAD010002085">
    <property type="protein sequence ID" value="KAF7117680.1"/>
    <property type="molecule type" value="Genomic_DNA"/>
</dbReference>
<dbReference type="InterPro" id="IPR001810">
    <property type="entry name" value="F-box_dom"/>
</dbReference>
<accession>A0A8H6UKG0</accession>
<dbReference type="OrthoDB" id="4456081at2759"/>
<evidence type="ECO:0000313" key="4">
    <source>
        <dbReference type="Proteomes" id="UP000630445"/>
    </source>
</evidence>
<name>A0A8H6UKG0_9EURO</name>
<dbReference type="Proteomes" id="UP000630445">
    <property type="component" value="Unassembled WGS sequence"/>
</dbReference>
<dbReference type="PROSITE" id="PS50181">
    <property type="entry name" value="FBOX"/>
    <property type="match status" value="1"/>
</dbReference>
<keyword evidence="4" id="KW-1185">Reference proteome</keyword>
<evidence type="ECO:0000259" key="1">
    <source>
        <dbReference type="PROSITE" id="PS50181"/>
    </source>
</evidence>
<dbReference type="EMBL" id="JACBAF010002312">
    <property type="protein sequence ID" value="KAF7156340.1"/>
    <property type="molecule type" value="Genomic_DNA"/>
</dbReference>
<dbReference type="Pfam" id="PF00646">
    <property type="entry name" value="F-box"/>
    <property type="match status" value="1"/>
</dbReference>
<protein>
    <recommendedName>
        <fullName evidence="1">F-box domain-containing protein</fullName>
    </recommendedName>
</protein>
<evidence type="ECO:0000313" key="2">
    <source>
        <dbReference type="EMBL" id="KAF7117680.1"/>
    </source>
</evidence>
<reference evidence="3" key="1">
    <citation type="submission" date="2020-06" db="EMBL/GenBank/DDBJ databases">
        <title>Draft genome sequences of strains closely related to Aspergillus parafelis and Aspergillus hiratsukae.</title>
        <authorList>
            <person name="Dos Santos R.A.C."/>
            <person name="Rivero-Menendez O."/>
            <person name="Steenwyk J.L."/>
            <person name="Mead M.E."/>
            <person name="Goldman G.H."/>
            <person name="Alastruey-Izquierdo A."/>
            <person name="Rokas A."/>
        </authorList>
    </citation>
    <scope>NUCLEOTIDE SEQUENCE</scope>
    <source>
        <strain evidence="2">CNM-CM5793</strain>
        <strain evidence="3">CNM-CM6106</strain>
    </source>
</reference>
<dbReference type="AlphaFoldDB" id="A0A8H6UKG0"/>
<evidence type="ECO:0000313" key="5">
    <source>
        <dbReference type="Proteomes" id="UP000662466"/>
    </source>
</evidence>
<dbReference type="SMART" id="SM00256">
    <property type="entry name" value="FBOX"/>
    <property type="match status" value="1"/>
</dbReference>
<gene>
    <name evidence="2" type="ORF">CNMCM5793_006803</name>
    <name evidence="3" type="ORF">CNMCM6106_009607</name>
</gene>
<sequence length="599" mass="67966">MLLLLPLELQLKVVDFISPRDLPSFSLTSKYLQELCGDHLREHKKYRKLQSEGLCFLTPSNVRRCGTNEAFSEGAPRLLLEIAQSPRLAAYVEELAPLSASRLQDLCLTWDSSLEWIERLVRASRIVEDEEVGDWMHAVATGTGGAAVGLALGQLTELKMMELEVNAFDTILPYVPRAVSRLATRSHRGLQDQPLSGLTDVRVNFFSWDSDEQEDDYDSSGSETSKDRRRRRLRAILRDDRFQQSIRLLTALARLPALKNLSLSSYYSQEVWQDDASAQSSITYDWDDAMEPAYPLPLPKSGLESVVVDRGNISGRALSRIIDGCSSLKQFQYMVSNTPEVFGLRLRNSQTRNPLPDMTIEAVCLALLTHTKFSLRQLHVERMEYGSICGCRHEPCLNLYHPCMSINPTAPPTTNWKWNEFTQLERLTLDIDLFNNLEGNGWLPFAQTLPASIQDVVILAPRCPPGADTLDFQNMFHDFNPRSFPDLRSISAWHHNYKNSYKLGHNGAEHILVVYRLALERAGIQSEGITEYSLSSDYFAKRKRPYSHRSQGIRMNEFGMDDYDLYALPETDLKDRVVFGVYHIDGGGDVYTGITIEKV</sequence>
<dbReference type="SUPFAM" id="SSF81383">
    <property type="entry name" value="F-box domain"/>
    <property type="match status" value="1"/>
</dbReference>
<feature type="domain" description="F-box" evidence="1">
    <location>
        <begin position="1"/>
        <end position="49"/>
    </location>
</feature>
<dbReference type="Proteomes" id="UP000662466">
    <property type="component" value="Unassembled WGS sequence"/>
</dbReference>
<evidence type="ECO:0000313" key="3">
    <source>
        <dbReference type="EMBL" id="KAF7156340.1"/>
    </source>
</evidence>
<organism evidence="3 5">
    <name type="scientific">Aspergillus hiratsukae</name>
    <dbReference type="NCBI Taxonomy" id="1194566"/>
    <lineage>
        <taxon>Eukaryota</taxon>
        <taxon>Fungi</taxon>
        <taxon>Dikarya</taxon>
        <taxon>Ascomycota</taxon>
        <taxon>Pezizomycotina</taxon>
        <taxon>Eurotiomycetes</taxon>
        <taxon>Eurotiomycetidae</taxon>
        <taxon>Eurotiales</taxon>
        <taxon>Aspergillaceae</taxon>
        <taxon>Aspergillus</taxon>
        <taxon>Aspergillus subgen. Fumigati</taxon>
    </lineage>
</organism>
<proteinExistence type="predicted"/>